<feature type="region of interest" description="Disordered" evidence="1">
    <location>
        <begin position="1"/>
        <end position="40"/>
    </location>
</feature>
<evidence type="ECO:0000256" key="1">
    <source>
        <dbReference type="SAM" id="MobiDB-lite"/>
    </source>
</evidence>
<reference evidence="2 3" key="1">
    <citation type="submission" date="2023-05" db="EMBL/GenBank/DDBJ databases">
        <title>B98-5 Cell Line De Novo Hybrid Assembly: An Optical Mapping Approach.</title>
        <authorList>
            <person name="Kananen K."/>
            <person name="Auerbach J.A."/>
            <person name="Kautto E."/>
            <person name="Blachly J.S."/>
        </authorList>
    </citation>
    <scope>NUCLEOTIDE SEQUENCE [LARGE SCALE GENOMIC DNA]</scope>
    <source>
        <strain evidence="2">B95-8</strain>
        <tissue evidence="2">Cell line</tissue>
    </source>
</reference>
<feature type="compositionally biased region" description="Polar residues" evidence="1">
    <location>
        <begin position="94"/>
        <end position="109"/>
    </location>
</feature>
<feature type="non-terminal residue" evidence="2">
    <location>
        <position position="109"/>
    </location>
</feature>
<protein>
    <submittedName>
        <fullName evidence="2">Uncharacterized protein</fullName>
    </submittedName>
</protein>
<feature type="region of interest" description="Disordered" evidence="1">
    <location>
        <begin position="67"/>
        <end position="109"/>
    </location>
</feature>
<comment type="caution">
    <text evidence="2">The sequence shown here is derived from an EMBL/GenBank/DDBJ whole genome shotgun (WGS) entry which is preliminary data.</text>
</comment>
<evidence type="ECO:0000313" key="2">
    <source>
        <dbReference type="EMBL" id="KAK2115844.1"/>
    </source>
</evidence>
<feature type="compositionally biased region" description="Pro residues" evidence="1">
    <location>
        <begin position="23"/>
        <end position="32"/>
    </location>
</feature>
<dbReference type="EMBL" id="JASSZA010000003">
    <property type="protein sequence ID" value="KAK2115844.1"/>
    <property type="molecule type" value="Genomic_DNA"/>
</dbReference>
<gene>
    <name evidence="2" type="ORF">P7K49_006470</name>
</gene>
<accession>A0ABQ9W2H8</accession>
<feature type="non-terminal residue" evidence="2">
    <location>
        <position position="1"/>
    </location>
</feature>
<proteinExistence type="predicted"/>
<keyword evidence="3" id="KW-1185">Reference proteome</keyword>
<sequence>VEAACGSPFHGGTREVTFGSPSAPSPFLPGPLPKSQTRRPSHRLGFCVLGSGTLTPHYPTEEIHLAVQSPGLPTPPGKKRRQLPRPPQGLTLRTPHSPTAATTDSNSAA</sequence>
<name>A0ABQ9W2H8_SAGOE</name>
<organism evidence="2 3">
    <name type="scientific">Saguinus oedipus</name>
    <name type="common">Cotton-top tamarin</name>
    <name type="synonym">Oedipomidas oedipus</name>
    <dbReference type="NCBI Taxonomy" id="9490"/>
    <lineage>
        <taxon>Eukaryota</taxon>
        <taxon>Metazoa</taxon>
        <taxon>Chordata</taxon>
        <taxon>Craniata</taxon>
        <taxon>Vertebrata</taxon>
        <taxon>Euteleostomi</taxon>
        <taxon>Mammalia</taxon>
        <taxon>Eutheria</taxon>
        <taxon>Euarchontoglires</taxon>
        <taxon>Primates</taxon>
        <taxon>Haplorrhini</taxon>
        <taxon>Platyrrhini</taxon>
        <taxon>Cebidae</taxon>
        <taxon>Callitrichinae</taxon>
        <taxon>Saguinus</taxon>
    </lineage>
</organism>
<dbReference type="Proteomes" id="UP001266305">
    <property type="component" value="Unassembled WGS sequence"/>
</dbReference>
<evidence type="ECO:0000313" key="3">
    <source>
        <dbReference type="Proteomes" id="UP001266305"/>
    </source>
</evidence>